<organism evidence="1 2">
    <name type="scientific">Mycobacterium helveticum</name>
    <dbReference type="NCBI Taxonomy" id="2592811"/>
    <lineage>
        <taxon>Bacteria</taxon>
        <taxon>Bacillati</taxon>
        <taxon>Actinomycetota</taxon>
        <taxon>Actinomycetes</taxon>
        <taxon>Mycobacteriales</taxon>
        <taxon>Mycobacteriaceae</taxon>
        <taxon>Mycobacterium</taxon>
    </lineage>
</organism>
<gene>
    <name evidence="1" type="ORF">FPZ47_24225</name>
</gene>
<evidence type="ECO:0000313" key="1">
    <source>
        <dbReference type="EMBL" id="TVS83170.1"/>
    </source>
</evidence>
<comment type="caution">
    <text evidence="1">The sequence shown here is derived from an EMBL/GenBank/DDBJ whole genome shotgun (WGS) entry which is preliminary data.</text>
</comment>
<proteinExistence type="predicted"/>
<dbReference type="EMBL" id="VMQU01000155">
    <property type="protein sequence ID" value="TVS83170.1"/>
    <property type="molecule type" value="Genomic_DNA"/>
</dbReference>
<accession>A0A557XCE9</accession>
<sequence>MLQMDPEPHDELVQLYETDPTLAARIDEWLDRIEADSTDAAVRRRLIRPGRLWAITVPDVDRDYLILWDLDGATPVIRYLGPDVLTGNSA</sequence>
<name>A0A557XCE9_9MYCO</name>
<dbReference type="RefSeq" id="WP_210419988.1">
    <property type="nucleotide sequence ID" value="NZ_VMQU01000155.1"/>
</dbReference>
<dbReference type="Proteomes" id="UP000320513">
    <property type="component" value="Unassembled WGS sequence"/>
</dbReference>
<keyword evidence="2" id="KW-1185">Reference proteome</keyword>
<dbReference type="AlphaFoldDB" id="A0A557XCE9"/>
<evidence type="ECO:0000313" key="2">
    <source>
        <dbReference type="Proteomes" id="UP000320513"/>
    </source>
</evidence>
<reference evidence="1 2" key="1">
    <citation type="submission" date="2019-07" db="EMBL/GenBank/DDBJ databases">
        <title>New Mycobacterium species.</title>
        <authorList>
            <person name="Tortoli E."/>
            <person name="Ghielmetti G."/>
            <person name="Friedel U."/>
            <person name="Trovato A."/>
        </authorList>
    </citation>
    <scope>NUCLEOTIDE SEQUENCE [LARGE SCALE GENOMIC DNA]</scope>
    <source>
        <strain evidence="1 2">16-83</strain>
    </source>
</reference>
<protein>
    <submittedName>
        <fullName evidence="1">Uncharacterized protein</fullName>
    </submittedName>
</protein>